<sequence length="145" mass="16510">MNNPNSVTTNVSVLWGDMDGFGHVNNIIYLKWCETARIKLFQNLWEYEVGNMEEILVKGGVGPILANFNMDYKHPVKYPDEIEIETYLTHLGNSSIGIGHELFSKKEKKLVAKGTSVVVMINYVSKEKVILGKSDREKLSEYLKK</sequence>
<dbReference type="EMBL" id="MIYY01000017">
    <property type="protein sequence ID" value="OIR23288.1"/>
    <property type="molecule type" value="Genomic_DNA"/>
</dbReference>
<dbReference type="AlphaFoldDB" id="A0A1J5U4F6"/>
<dbReference type="CDD" id="cd00586">
    <property type="entry name" value="4HBT"/>
    <property type="match status" value="1"/>
</dbReference>
<dbReference type="InterPro" id="IPR029069">
    <property type="entry name" value="HotDog_dom_sf"/>
</dbReference>
<dbReference type="SUPFAM" id="SSF54637">
    <property type="entry name" value="Thioesterase/thiol ester dehydrase-isomerase"/>
    <property type="match status" value="1"/>
</dbReference>
<organism evidence="1 2">
    <name type="scientific">Marine Group III euryarchaeote CG-Epi3</name>
    <dbReference type="NCBI Taxonomy" id="1888997"/>
    <lineage>
        <taxon>Archaea</taxon>
        <taxon>Methanobacteriati</taxon>
        <taxon>Thermoplasmatota</taxon>
        <taxon>Thermoplasmata</taxon>
        <taxon>Candidatus Thermoprofundales</taxon>
    </lineage>
</organism>
<evidence type="ECO:0008006" key="3">
    <source>
        <dbReference type="Google" id="ProtNLM"/>
    </source>
</evidence>
<dbReference type="PANTHER" id="PTHR31793">
    <property type="entry name" value="4-HYDROXYBENZOYL-COA THIOESTERASE FAMILY MEMBER"/>
    <property type="match status" value="1"/>
</dbReference>
<dbReference type="Gene3D" id="3.10.129.10">
    <property type="entry name" value="Hotdog Thioesterase"/>
    <property type="match status" value="1"/>
</dbReference>
<evidence type="ECO:0000313" key="2">
    <source>
        <dbReference type="Proteomes" id="UP000183138"/>
    </source>
</evidence>
<dbReference type="Proteomes" id="UP000183138">
    <property type="component" value="Unassembled WGS sequence"/>
</dbReference>
<accession>A0A1J5U4F6</accession>
<reference evidence="1 2" key="1">
    <citation type="submission" date="2016-08" db="EMBL/GenBank/DDBJ databases">
        <title>New Insights into Marine Group III Euryarchaeota, from dark to light.</title>
        <authorList>
            <person name="Haro-Moreno J.M."/>
            <person name="Rodriguez-Valera F."/>
            <person name="Lopez-Garcia P."/>
            <person name="Moreira D."/>
            <person name="Martin-Cuadrado A.B."/>
        </authorList>
    </citation>
    <scope>NUCLEOTIDE SEQUENCE [LARGE SCALE GENOMIC DNA]</scope>
    <source>
        <strain evidence="1">CG-Epi3</strain>
    </source>
</reference>
<dbReference type="PANTHER" id="PTHR31793:SF40">
    <property type="entry name" value="ACYL-COA THIOESTER HYDROLASE, YBGC_YBAW FAMILY"/>
    <property type="match status" value="1"/>
</dbReference>
<dbReference type="InterPro" id="IPR050563">
    <property type="entry name" value="4-hydroxybenzoyl-CoA_TE"/>
</dbReference>
<name>A0A1J5U4F6_9ARCH</name>
<dbReference type="GO" id="GO:0047617">
    <property type="term" value="F:fatty acyl-CoA hydrolase activity"/>
    <property type="evidence" value="ECO:0007669"/>
    <property type="project" value="TreeGrafter"/>
</dbReference>
<protein>
    <recommendedName>
        <fullName evidence="3">Thioesterase</fullName>
    </recommendedName>
</protein>
<evidence type="ECO:0000313" key="1">
    <source>
        <dbReference type="EMBL" id="OIR23288.1"/>
    </source>
</evidence>
<proteinExistence type="predicted"/>
<comment type="caution">
    <text evidence="1">The sequence shown here is derived from an EMBL/GenBank/DDBJ whole genome shotgun (WGS) entry which is preliminary data.</text>
</comment>
<gene>
    <name evidence="1" type="ORF">BEU00_03380</name>
</gene>
<dbReference type="Pfam" id="PF13279">
    <property type="entry name" value="4HBT_2"/>
    <property type="match status" value="1"/>
</dbReference>